<dbReference type="PANTHER" id="PTHR33841:SF1">
    <property type="entry name" value="DNA METHYLTRANSFERASE A"/>
    <property type="match status" value="1"/>
</dbReference>
<dbReference type="PRINTS" id="PR00507">
    <property type="entry name" value="N12N6MTFRASE"/>
</dbReference>
<dbReference type="InterPro" id="IPR029063">
    <property type="entry name" value="SAM-dependent_MTases_sf"/>
</dbReference>
<reference evidence="8 9" key="1">
    <citation type="submission" date="2019-01" db="EMBL/GenBank/DDBJ databases">
        <title>Lacibacter sp. strain TTM-7.</title>
        <authorList>
            <person name="Chen W.-M."/>
        </authorList>
    </citation>
    <scope>NUCLEOTIDE SEQUENCE [LARGE SCALE GENOMIC DNA]</scope>
    <source>
        <strain evidence="8 9">TTM-7</strain>
    </source>
</reference>
<dbReference type="EC" id="2.1.1.72" evidence="2"/>
<evidence type="ECO:0000259" key="7">
    <source>
        <dbReference type="Pfam" id="PF18135"/>
    </source>
</evidence>
<accession>A0A4Q1CJH9</accession>
<evidence type="ECO:0000256" key="1">
    <source>
        <dbReference type="ARBA" id="ARBA00006594"/>
    </source>
</evidence>
<name>A0A4Q1CJH9_9BACT</name>
<keyword evidence="9" id="KW-1185">Reference proteome</keyword>
<dbReference type="Pfam" id="PF18135">
    <property type="entry name" value="Type_ISP_C"/>
    <property type="match status" value="1"/>
</dbReference>
<comment type="caution">
    <text evidence="8">The sequence shown here is derived from an EMBL/GenBank/DDBJ whole genome shotgun (WGS) entry which is preliminary data.</text>
</comment>
<evidence type="ECO:0000256" key="3">
    <source>
        <dbReference type="ARBA" id="ARBA00022603"/>
    </source>
</evidence>
<evidence type="ECO:0000256" key="5">
    <source>
        <dbReference type="ARBA" id="ARBA00047942"/>
    </source>
</evidence>
<dbReference type="RefSeq" id="WP_129130694.1">
    <property type="nucleotide sequence ID" value="NZ_SDHW01000002.1"/>
</dbReference>
<organism evidence="8 9">
    <name type="scientific">Lacibacter luteus</name>
    <dbReference type="NCBI Taxonomy" id="2508719"/>
    <lineage>
        <taxon>Bacteria</taxon>
        <taxon>Pseudomonadati</taxon>
        <taxon>Bacteroidota</taxon>
        <taxon>Chitinophagia</taxon>
        <taxon>Chitinophagales</taxon>
        <taxon>Chitinophagaceae</taxon>
        <taxon>Lacibacter</taxon>
    </lineage>
</organism>
<dbReference type="GO" id="GO:0009007">
    <property type="term" value="F:site-specific DNA-methyltransferase (adenine-specific) activity"/>
    <property type="evidence" value="ECO:0007669"/>
    <property type="project" value="UniProtKB-EC"/>
</dbReference>
<keyword evidence="3" id="KW-0489">Methyltransferase</keyword>
<dbReference type="SUPFAM" id="SSF53335">
    <property type="entry name" value="S-adenosyl-L-methionine-dependent methyltransferases"/>
    <property type="match status" value="1"/>
</dbReference>
<dbReference type="InterPro" id="IPR041635">
    <property type="entry name" value="Type_ISP_LLaBIII_C"/>
</dbReference>
<keyword evidence="4" id="KW-0808">Transferase</keyword>
<dbReference type="InterPro" id="IPR050953">
    <property type="entry name" value="N4_N6_ade-DNA_methylase"/>
</dbReference>
<evidence type="ECO:0000256" key="2">
    <source>
        <dbReference type="ARBA" id="ARBA00011900"/>
    </source>
</evidence>
<dbReference type="GO" id="GO:0032259">
    <property type="term" value="P:methylation"/>
    <property type="evidence" value="ECO:0007669"/>
    <property type="project" value="UniProtKB-KW"/>
</dbReference>
<comment type="catalytic activity">
    <reaction evidence="5">
        <text>a 2'-deoxyadenosine in DNA + S-adenosyl-L-methionine = an N(6)-methyl-2'-deoxyadenosine in DNA + S-adenosyl-L-homocysteine + H(+)</text>
        <dbReference type="Rhea" id="RHEA:15197"/>
        <dbReference type="Rhea" id="RHEA-COMP:12418"/>
        <dbReference type="Rhea" id="RHEA-COMP:12419"/>
        <dbReference type="ChEBI" id="CHEBI:15378"/>
        <dbReference type="ChEBI" id="CHEBI:57856"/>
        <dbReference type="ChEBI" id="CHEBI:59789"/>
        <dbReference type="ChEBI" id="CHEBI:90615"/>
        <dbReference type="ChEBI" id="CHEBI:90616"/>
        <dbReference type="EC" id="2.1.1.72"/>
    </reaction>
</comment>
<evidence type="ECO:0000313" key="8">
    <source>
        <dbReference type="EMBL" id="RXK60733.1"/>
    </source>
</evidence>
<evidence type="ECO:0000259" key="6">
    <source>
        <dbReference type="Pfam" id="PF02384"/>
    </source>
</evidence>
<feature type="domain" description="Type ISP restriction-modification enzyme LLaBIII C-terminal specificity" evidence="7">
    <location>
        <begin position="698"/>
        <end position="1009"/>
    </location>
</feature>
<protein>
    <recommendedName>
        <fullName evidence="2">site-specific DNA-methyltransferase (adenine-specific)</fullName>
        <ecNumber evidence="2">2.1.1.72</ecNumber>
    </recommendedName>
</protein>
<proteinExistence type="inferred from homology"/>
<feature type="domain" description="DNA methylase adenine-specific" evidence="6">
    <location>
        <begin position="327"/>
        <end position="484"/>
    </location>
</feature>
<gene>
    <name evidence="8" type="ORF">ESA94_09730</name>
</gene>
<dbReference type="GO" id="GO:0008170">
    <property type="term" value="F:N-methyltransferase activity"/>
    <property type="evidence" value="ECO:0007669"/>
    <property type="project" value="InterPro"/>
</dbReference>
<dbReference type="GO" id="GO:0003677">
    <property type="term" value="F:DNA binding"/>
    <property type="evidence" value="ECO:0007669"/>
    <property type="project" value="InterPro"/>
</dbReference>
<sequence length="1059" mass="122547">MTFQHIAEQYFKDLKKEFSIGTSTGEATGELSYRMSLDNFFKNVAEKIDKKIDRIHEPKNQGKLGRPDWRFHNSDSMGVYGYVEAKGLDQNKEIKVSDYESQVERYLVLENPVILTDGIDFVLFTHDGKKKLFSLCNKPINWEKPELNLEVEVLFKTFFKKAGYRKVTENQLVNEVAKRARSLSEELLELLQLDDDEGETKVERTTIKLLKELKSTAEQSHDKSLIDDKAFAGFIAQILSFGLLYAHRVVDKAAKSPKDKYQKIHDFWFSVLEKEYTDKLIPFRTLVHELKSELDSELSRLGIWYDDLRRMLAHIQLKDEQIEQPDFHELYETFLSVYDPETRFDYGAYYTPRSLAFYTVNLVKAVIKKTLPNLKLETTKHKVIDPCCGTGTFIEAMLERFNLLSNSSIIGFEILPAPYALAHYRMTMLGEKYPDNIKIILTNTLSDNLFEEVKIKKDASEISVLLLQEQQAAYQLANPPLTIIIGNPPSTDKKFQPQNEGEIIKQLMEDFRPDADDRKGRQNTQKQLQNDFVKFIRWTIYRAEKSVPSVFALILPSGFAKYNTYKFARKYLSEKVSDLWILEFDTDNRTGAEASNVFKTLQGRLALVGVLRSEANKKVNINYQSICNLNRQQKHEFFNSEVSLADWTAINQLDENYSFKPASDYDAEMYSQFWALTAENDEGIFLRHCSSLKLAPTHLLVHSSEGQLKRRSKFIAKAENNYATIKEKWYSGQQKPPPGTKINDAVKNKLEKAVNAKNIFKYSYRPFLESYVLLDENLFDELGKTKGGGMRDRPEIRAAYSNKNVFGFAVAPAPEDLGQTLHKFSSFCWNVPDNDLSTRGNAHIFCNFFPEYKKKKDWDSKVKTNINPTLLSTLSKQFSIKEEKLINLLTFYCYAVLSSEFYLDQFKGKLYNVAGEWASIPITADKDLFLLVTKFGEQLANIEAGDFKAKTPKDDLTGLEYHKYKIETDSIRFMDEKGNLIKQYIDLDEDILQFEVSGYSVVREWLKLHSYPYYRKQLEEDEIKEFHTLLSKIRLYKDTISELDKSVEEILNGKLLAKK</sequence>
<dbReference type="AlphaFoldDB" id="A0A4Q1CJH9"/>
<dbReference type="OrthoDB" id="9814572at2"/>
<evidence type="ECO:0000313" key="9">
    <source>
        <dbReference type="Proteomes" id="UP000290204"/>
    </source>
</evidence>
<dbReference type="PANTHER" id="PTHR33841">
    <property type="entry name" value="DNA METHYLTRANSFERASE YEEA-RELATED"/>
    <property type="match status" value="1"/>
</dbReference>
<evidence type="ECO:0000256" key="4">
    <source>
        <dbReference type="ARBA" id="ARBA00022679"/>
    </source>
</evidence>
<dbReference type="Gene3D" id="3.40.50.150">
    <property type="entry name" value="Vaccinia Virus protein VP39"/>
    <property type="match status" value="1"/>
</dbReference>
<dbReference type="InterPro" id="IPR003356">
    <property type="entry name" value="DNA_methylase_A-5"/>
</dbReference>
<dbReference type="Pfam" id="PF02384">
    <property type="entry name" value="N6_Mtase"/>
    <property type="match status" value="1"/>
</dbReference>
<dbReference type="EMBL" id="SDHW01000002">
    <property type="protein sequence ID" value="RXK60733.1"/>
    <property type="molecule type" value="Genomic_DNA"/>
</dbReference>
<comment type="similarity">
    <text evidence="1">Belongs to the N(4)/N(6)-methyltransferase family.</text>
</comment>
<dbReference type="Proteomes" id="UP000290204">
    <property type="component" value="Unassembled WGS sequence"/>
</dbReference>